<reference evidence="1 2" key="1">
    <citation type="submission" date="2020-08" db="EMBL/GenBank/DDBJ databases">
        <title>Genomic Encyclopedia of Type Strains, Phase IV (KMG-IV): sequencing the most valuable type-strain genomes for metagenomic binning, comparative biology and taxonomic classification.</title>
        <authorList>
            <person name="Goeker M."/>
        </authorList>
    </citation>
    <scope>NUCLEOTIDE SEQUENCE [LARGE SCALE GENOMIC DNA]</scope>
    <source>
        <strain evidence="1 2">DSM 19612</strain>
    </source>
</reference>
<name>A0A841PU85_9BACI</name>
<keyword evidence="2" id="KW-1185">Reference proteome</keyword>
<dbReference type="EMBL" id="JACHGH010000002">
    <property type="protein sequence ID" value="MBB6452360.1"/>
    <property type="molecule type" value="Genomic_DNA"/>
</dbReference>
<organism evidence="1 2">
    <name type="scientific">Salirhabdus euzebyi</name>
    <dbReference type="NCBI Taxonomy" id="394506"/>
    <lineage>
        <taxon>Bacteria</taxon>
        <taxon>Bacillati</taxon>
        <taxon>Bacillota</taxon>
        <taxon>Bacilli</taxon>
        <taxon>Bacillales</taxon>
        <taxon>Bacillaceae</taxon>
        <taxon>Salirhabdus</taxon>
    </lineage>
</organism>
<dbReference type="AlphaFoldDB" id="A0A841PU85"/>
<dbReference type="RefSeq" id="WP_174494973.1">
    <property type="nucleotide sequence ID" value="NZ_CADDWK010000002.1"/>
</dbReference>
<comment type="caution">
    <text evidence="1">The sequence shown here is derived from an EMBL/GenBank/DDBJ whole genome shotgun (WGS) entry which is preliminary data.</text>
</comment>
<gene>
    <name evidence="1" type="ORF">HNQ94_000805</name>
</gene>
<sequence length="101" mass="12172">MLTMESLEKNLQPLDLLDVQYDNEIRHEIHFRRRRLPSGKRNLLSKVGMLKDGTLTGYIYVGHLREFDYHPDRTKMGYLPIKNLKEEQFKELLNKVTKHYR</sequence>
<evidence type="ECO:0000313" key="1">
    <source>
        <dbReference type="EMBL" id="MBB6452360.1"/>
    </source>
</evidence>
<dbReference type="Proteomes" id="UP000581688">
    <property type="component" value="Unassembled WGS sequence"/>
</dbReference>
<protein>
    <submittedName>
        <fullName evidence="1">Uncharacterized protein</fullName>
    </submittedName>
</protein>
<evidence type="ECO:0000313" key="2">
    <source>
        <dbReference type="Proteomes" id="UP000581688"/>
    </source>
</evidence>
<accession>A0A841PU85</accession>
<proteinExistence type="predicted"/>